<dbReference type="Proteomes" id="UP000054526">
    <property type="component" value="Unassembled WGS sequence"/>
</dbReference>
<evidence type="ECO:0000313" key="1">
    <source>
        <dbReference type="EMBL" id="KIL36366.1"/>
    </source>
</evidence>
<evidence type="ECO:0000313" key="2">
    <source>
        <dbReference type="Proteomes" id="UP000054526"/>
    </source>
</evidence>
<sequence>MRKCILSVFISIILLIQTSCSTDDREKIFMNDVEHVSWNDVFYKISQKIDTDTDNLGLLELLISWNNSLIENLTLDLIDKSSGIGYTVTYQGESDEFTHFINNGKIEKFDKLDSTF</sequence>
<dbReference type="RefSeq" id="WP_041061947.1">
    <property type="nucleotide sequence ID" value="NZ_JXAL01000010.1"/>
</dbReference>
<gene>
    <name evidence="1" type="ORF">SD71_08080</name>
</gene>
<comment type="caution">
    <text evidence="1">The sequence shown here is derived from an EMBL/GenBank/DDBJ whole genome shotgun (WGS) entry which is preliminary data.</text>
</comment>
<dbReference type="EMBL" id="JXAL01000010">
    <property type="protein sequence ID" value="KIL36366.1"/>
    <property type="molecule type" value="Genomic_DNA"/>
</dbReference>
<protein>
    <submittedName>
        <fullName evidence="1">Uncharacterized protein</fullName>
    </submittedName>
</protein>
<accession>A0ABR5A5T9</accession>
<reference evidence="1 2" key="1">
    <citation type="submission" date="2014-12" db="EMBL/GenBank/DDBJ databases">
        <title>Draft genome sequence of Cohnella kolymensis strain B-2846.</title>
        <authorList>
            <person name="Karlyshev A.V."/>
            <person name="Kudryashova E.B."/>
        </authorList>
    </citation>
    <scope>NUCLEOTIDE SEQUENCE [LARGE SCALE GENOMIC DNA]</scope>
    <source>
        <strain evidence="1 2">VKM B-2846</strain>
    </source>
</reference>
<organism evidence="1 2">
    <name type="scientific">Cohnella kolymensis</name>
    <dbReference type="NCBI Taxonomy" id="1590652"/>
    <lineage>
        <taxon>Bacteria</taxon>
        <taxon>Bacillati</taxon>
        <taxon>Bacillota</taxon>
        <taxon>Bacilli</taxon>
        <taxon>Bacillales</taxon>
        <taxon>Paenibacillaceae</taxon>
        <taxon>Cohnella</taxon>
    </lineage>
</organism>
<proteinExistence type="predicted"/>
<name>A0ABR5A5T9_9BACL</name>
<keyword evidence="2" id="KW-1185">Reference proteome</keyword>